<dbReference type="InterPro" id="IPR029146">
    <property type="entry name" value="Ten1_animal_plant"/>
</dbReference>
<comment type="caution">
    <text evidence="11">The sequence shown here is derived from an EMBL/GenBank/DDBJ whole genome shotgun (WGS) entry which is preliminary data.</text>
</comment>
<dbReference type="PANTHER" id="PTHR33905:SF1">
    <property type="entry name" value="CST COMPLEX SUBUNIT TEN1"/>
    <property type="match status" value="1"/>
</dbReference>
<dbReference type="InterPro" id="IPR012340">
    <property type="entry name" value="NA-bd_OB-fold"/>
</dbReference>
<evidence type="ECO:0000313" key="12">
    <source>
        <dbReference type="Proteomes" id="UP000518266"/>
    </source>
</evidence>
<dbReference type="GO" id="GO:0010521">
    <property type="term" value="F:telomerase inhibitor activity"/>
    <property type="evidence" value="ECO:0007669"/>
    <property type="project" value="TreeGrafter"/>
</dbReference>
<reference evidence="11 12" key="1">
    <citation type="submission" date="2020-03" db="EMBL/GenBank/DDBJ databases">
        <title>Dissostichus mawsoni Genome sequencing and assembly.</title>
        <authorList>
            <person name="Park H."/>
        </authorList>
    </citation>
    <scope>NUCLEOTIDE SEQUENCE [LARGE SCALE GENOMIC DNA]</scope>
    <source>
        <strain evidence="11">DM0001</strain>
        <tissue evidence="11">Muscle</tissue>
    </source>
</reference>
<dbReference type="OrthoDB" id="342190at2759"/>
<evidence type="ECO:0000256" key="2">
    <source>
        <dbReference type="ARBA" id="ARBA00004574"/>
    </source>
</evidence>
<protein>
    <recommendedName>
        <fullName evidence="8">CST complex subunit TEN1</fullName>
    </recommendedName>
    <alternativeName>
        <fullName evidence="10">Protein telomeric pathways with STN1 homolog</fullName>
    </alternativeName>
    <alternativeName>
        <fullName evidence="9">Telomere length regulation protein TEN1 homolog</fullName>
    </alternativeName>
</protein>
<sequence>MEALERARADSPTIKERMNTMVPDMQVSKYLRPPGHHLMELTVGLFNTNSCVAGSYVAVVSSPRRHEETVHLLWGGLVEQCGQEHPQVEIQGLGPVWVNTSRPRSRGANGRKKQEVKGVWAYVPRAWRDSARGNHFLACSASHWLYRDSARGNHFLACSASHWLYRSLLQPQQPEGSSSQGLLFPQRMRREERGGGVKSCDMNSEVGMLPAAAVFHFPWEINSGEVQEGGSVRVFGRLVCYQPEESRATLSAQHASKEHQVVVHTLFVEPFNPIIGAQYMVLGEIENAEGVGAMVRARVLNCVDGVNVALLQKAINEQRSFFRRESTHRLPHHCAVDHFGPNGIKEAHSAAGSGIDQPTRQVLCLHPLGQISGRVAAVQRGSQAAQHALLSACQVTVQLVQLLRQSLHFGIQWGRRHWG</sequence>
<dbReference type="PANTHER" id="PTHR33905">
    <property type="entry name" value="CST COMPLEX SUBUNIT TEN1"/>
    <property type="match status" value="1"/>
</dbReference>
<dbReference type="GO" id="GO:0003697">
    <property type="term" value="F:single-stranded DNA binding"/>
    <property type="evidence" value="ECO:0007669"/>
    <property type="project" value="InterPro"/>
</dbReference>
<evidence type="ECO:0000256" key="10">
    <source>
        <dbReference type="ARBA" id="ARBA00079840"/>
    </source>
</evidence>
<evidence type="ECO:0000256" key="1">
    <source>
        <dbReference type="ARBA" id="ARBA00004123"/>
    </source>
</evidence>
<dbReference type="EMBL" id="JAAKFY010000009">
    <property type="protein sequence ID" value="KAF3852317.1"/>
    <property type="molecule type" value="Genomic_DNA"/>
</dbReference>
<dbReference type="Proteomes" id="UP000518266">
    <property type="component" value="Unassembled WGS sequence"/>
</dbReference>
<dbReference type="GO" id="GO:0042162">
    <property type="term" value="F:telomeric DNA binding"/>
    <property type="evidence" value="ECO:0007669"/>
    <property type="project" value="TreeGrafter"/>
</dbReference>
<proteinExistence type="inferred from homology"/>
<evidence type="ECO:0000313" key="11">
    <source>
        <dbReference type="EMBL" id="KAF3852317.1"/>
    </source>
</evidence>
<dbReference type="FunFam" id="2.40.50.140:FF:000203">
    <property type="entry name" value="TEN1 subunit of CST complex"/>
    <property type="match status" value="1"/>
</dbReference>
<keyword evidence="5" id="KW-0238">DNA-binding</keyword>
<dbReference type="Pfam" id="PF15490">
    <property type="entry name" value="Ten1_2"/>
    <property type="match status" value="1"/>
</dbReference>
<evidence type="ECO:0000256" key="8">
    <source>
        <dbReference type="ARBA" id="ARBA00068173"/>
    </source>
</evidence>
<gene>
    <name evidence="11" type="ORF">F7725_005672</name>
</gene>
<keyword evidence="4" id="KW-0779">Telomere</keyword>
<comment type="subcellular location">
    <subcellularLocation>
        <location evidence="2">Chromosome</location>
        <location evidence="2">Telomere</location>
    </subcellularLocation>
    <subcellularLocation>
        <location evidence="1">Nucleus</location>
    </subcellularLocation>
</comment>
<comment type="similarity">
    <text evidence="7">Belongs to the TEN1 family.</text>
</comment>
<dbReference type="AlphaFoldDB" id="A0A7J5YV01"/>
<accession>A0A7J5YV01</accession>
<evidence type="ECO:0000256" key="3">
    <source>
        <dbReference type="ARBA" id="ARBA00022454"/>
    </source>
</evidence>
<dbReference type="GO" id="GO:1990879">
    <property type="term" value="C:CST complex"/>
    <property type="evidence" value="ECO:0007669"/>
    <property type="project" value="InterPro"/>
</dbReference>
<evidence type="ECO:0000256" key="5">
    <source>
        <dbReference type="ARBA" id="ARBA00023125"/>
    </source>
</evidence>
<name>A0A7J5YV01_DISMA</name>
<dbReference type="GO" id="GO:0032211">
    <property type="term" value="P:negative regulation of telomere maintenance via telomerase"/>
    <property type="evidence" value="ECO:0007669"/>
    <property type="project" value="TreeGrafter"/>
</dbReference>
<keyword evidence="3" id="KW-0158">Chromosome</keyword>
<organism evidence="11 12">
    <name type="scientific">Dissostichus mawsoni</name>
    <name type="common">Antarctic cod</name>
    <dbReference type="NCBI Taxonomy" id="36200"/>
    <lineage>
        <taxon>Eukaryota</taxon>
        <taxon>Metazoa</taxon>
        <taxon>Chordata</taxon>
        <taxon>Craniata</taxon>
        <taxon>Vertebrata</taxon>
        <taxon>Euteleostomi</taxon>
        <taxon>Actinopterygii</taxon>
        <taxon>Neopterygii</taxon>
        <taxon>Teleostei</taxon>
        <taxon>Neoteleostei</taxon>
        <taxon>Acanthomorphata</taxon>
        <taxon>Eupercaria</taxon>
        <taxon>Perciformes</taxon>
        <taxon>Notothenioidei</taxon>
        <taxon>Nototheniidae</taxon>
        <taxon>Dissostichus</taxon>
    </lineage>
</organism>
<dbReference type="Gene3D" id="2.40.50.140">
    <property type="entry name" value="Nucleic acid-binding proteins"/>
    <property type="match status" value="1"/>
</dbReference>
<evidence type="ECO:0000256" key="4">
    <source>
        <dbReference type="ARBA" id="ARBA00022895"/>
    </source>
</evidence>
<evidence type="ECO:0000256" key="9">
    <source>
        <dbReference type="ARBA" id="ARBA00078215"/>
    </source>
</evidence>
<keyword evidence="6" id="KW-0539">Nucleus</keyword>
<evidence type="ECO:0000256" key="6">
    <source>
        <dbReference type="ARBA" id="ARBA00023242"/>
    </source>
</evidence>
<keyword evidence="12" id="KW-1185">Reference proteome</keyword>
<evidence type="ECO:0000256" key="7">
    <source>
        <dbReference type="ARBA" id="ARBA00061044"/>
    </source>
</evidence>